<evidence type="ECO:0000313" key="6">
    <source>
        <dbReference type="EMBL" id="SDI75150.1"/>
    </source>
</evidence>
<dbReference type="Pfam" id="PF01515">
    <property type="entry name" value="PTA_PTB"/>
    <property type="match status" value="1"/>
</dbReference>
<dbReference type="Gene3D" id="3.40.50.10950">
    <property type="match status" value="1"/>
</dbReference>
<evidence type="ECO:0000259" key="5">
    <source>
        <dbReference type="Pfam" id="PF01515"/>
    </source>
</evidence>
<dbReference type="Gene3D" id="3.40.50.10750">
    <property type="entry name" value="Isocitrate/Isopropylmalate dehydrogenase-like"/>
    <property type="match status" value="1"/>
</dbReference>
<dbReference type="InterPro" id="IPR042113">
    <property type="entry name" value="P_AcTrfase_dom1"/>
</dbReference>
<dbReference type="AlphaFoldDB" id="A0A1G8N6F8"/>
<dbReference type="SUPFAM" id="SSF53659">
    <property type="entry name" value="Isocitrate/Isopropylmalate dehydrogenase-like"/>
    <property type="match status" value="1"/>
</dbReference>
<reference evidence="6 7" key="1">
    <citation type="submission" date="2016-10" db="EMBL/GenBank/DDBJ databases">
        <authorList>
            <person name="de Groot N.N."/>
        </authorList>
    </citation>
    <scope>NUCLEOTIDE SEQUENCE [LARGE SCALE GENOMIC DNA]</scope>
    <source>
        <strain evidence="6 7">DSM 21771</strain>
    </source>
</reference>
<keyword evidence="3" id="KW-0808">Transferase</keyword>
<dbReference type="PANTHER" id="PTHR43356">
    <property type="entry name" value="PHOSPHATE ACETYLTRANSFERASE"/>
    <property type="match status" value="1"/>
</dbReference>
<feature type="domain" description="Phosphate acetyl/butaryl transferase" evidence="5">
    <location>
        <begin position="3"/>
        <end position="311"/>
    </location>
</feature>
<keyword evidence="7" id="KW-1185">Reference proteome</keyword>
<comment type="catalytic activity">
    <reaction evidence="1">
        <text>acetyl-CoA + phosphate = acetyl phosphate + CoA</text>
        <dbReference type="Rhea" id="RHEA:19521"/>
        <dbReference type="ChEBI" id="CHEBI:22191"/>
        <dbReference type="ChEBI" id="CHEBI:43474"/>
        <dbReference type="ChEBI" id="CHEBI:57287"/>
        <dbReference type="ChEBI" id="CHEBI:57288"/>
        <dbReference type="EC" id="2.3.1.8"/>
    </reaction>
</comment>
<evidence type="ECO:0000256" key="4">
    <source>
        <dbReference type="ARBA" id="ARBA00023315"/>
    </source>
</evidence>
<keyword evidence="4" id="KW-0012">Acyltransferase</keyword>
<dbReference type="PIRSF" id="PIRSF000428">
    <property type="entry name" value="P_Ac_trans"/>
    <property type="match status" value="1"/>
</dbReference>
<evidence type="ECO:0000313" key="7">
    <source>
        <dbReference type="Proteomes" id="UP000198853"/>
    </source>
</evidence>
<comment type="similarity">
    <text evidence="2">Belongs to the phosphate acetyltransferase and butyryltransferase family.</text>
</comment>
<sequence length="324" mass="36209">MDFFETIYEKVKQTCPKIIFPEGNDERVINAAIELEKSKIIKPLLLGAKGVIDDYASNHNLEIIEPDENKIIPFRDEAYELLAKKYSQHQIDDLLLQPNYYAMMLLKHGKADGLVGGAQFPTPEIIKPALKIIGMESNINRLSSYFLMIKDEQVYFFSDCAVNVLPNSEELAEIAYLTAHSATMFDVSPKVAFLSYSTKKSSISEQTETVQKAYELFMEKHPYWPSEGEIQLDAAIHPEVSNSKTLDSPLKGRANVLIFPNLDAGNIGYKLTERLGLFSAIGPVLQGLGKPVNDLSRGCSSEDIFRLAILTGLQVISKQENTLI</sequence>
<proteinExistence type="inferred from homology"/>
<dbReference type="OrthoDB" id="9805787at2"/>
<evidence type="ECO:0000256" key="3">
    <source>
        <dbReference type="ARBA" id="ARBA00022679"/>
    </source>
</evidence>
<organism evidence="6 7">
    <name type="scientific">Natribacillus halophilus</name>
    <dbReference type="NCBI Taxonomy" id="549003"/>
    <lineage>
        <taxon>Bacteria</taxon>
        <taxon>Bacillati</taxon>
        <taxon>Bacillota</taxon>
        <taxon>Bacilli</taxon>
        <taxon>Bacillales</taxon>
        <taxon>Bacillaceae</taxon>
        <taxon>Natribacillus</taxon>
    </lineage>
</organism>
<gene>
    <name evidence="6" type="ORF">SAMN04488123_105203</name>
</gene>
<evidence type="ECO:0000256" key="2">
    <source>
        <dbReference type="ARBA" id="ARBA00005656"/>
    </source>
</evidence>
<dbReference type="PANTHER" id="PTHR43356:SF3">
    <property type="entry name" value="PHOSPHATE ACETYLTRANSFERASE"/>
    <property type="match status" value="1"/>
</dbReference>
<dbReference type="InterPro" id="IPR050500">
    <property type="entry name" value="Phos_Acetyltrans/Butyryltrans"/>
</dbReference>
<dbReference type="Proteomes" id="UP000198853">
    <property type="component" value="Unassembled WGS sequence"/>
</dbReference>
<evidence type="ECO:0000256" key="1">
    <source>
        <dbReference type="ARBA" id="ARBA00000705"/>
    </source>
</evidence>
<dbReference type="NCBIfam" id="NF007233">
    <property type="entry name" value="PRK09653.1"/>
    <property type="match status" value="1"/>
</dbReference>
<dbReference type="InterPro" id="IPR042112">
    <property type="entry name" value="P_AcTrfase_dom2"/>
</dbReference>
<dbReference type="GO" id="GO:0008959">
    <property type="term" value="F:phosphate acetyltransferase activity"/>
    <property type="evidence" value="ECO:0007669"/>
    <property type="project" value="UniProtKB-EC"/>
</dbReference>
<protein>
    <submittedName>
        <fullName evidence="6">Phosphotransacetylase</fullName>
    </submittedName>
</protein>
<name>A0A1G8N6F8_9BACI</name>
<dbReference type="RefSeq" id="WP_090397845.1">
    <property type="nucleotide sequence ID" value="NZ_FNEN01000005.1"/>
</dbReference>
<dbReference type="InterPro" id="IPR012147">
    <property type="entry name" value="P_Ac_Bu_trans"/>
</dbReference>
<dbReference type="InterPro" id="IPR002505">
    <property type="entry name" value="PTA_PTB"/>
</dbReference>
<accession>A0A1G8N6F8</accession>
<dbReference type="EMBL" id="FNEN01000005">
    <property type="protein sequence ID" value="SDI75150.1"/>
    <property type="molecule type" value="Genomic_DNA"/>
</dbReference>